<evidence type="ECO:0000259" key="3">
    <source>
        <dbReference type="Pfam" id="PF00171"/>
    </source>
</evidence>
<dbReference type="InterPro" id="IPR016161">
    <property type="entry name" value="Ald_DH/histidinol_DH"/>
</dbReference>
<proteinExistence type="inferred from homology"/>
<reference evidence="4 5" key="1">
    <citation type="submission" date="2017-06" db="EMBL/GenBank/DDBJ databases">
        <title>Complete genome of Francisella halioticida.</title>
        <authorList>
            <person name="Sjodin A."/>
        </authorList>
    </citation>
    <scope>NUCLEOTIDE SEQUENCE [LARGE SCALE GENOMIC DNA]</scope>
    <source>
        <strain evidence="4 5">DSM 23729</strain>
    </source>
</reference>
<sequence>MEFTSFNYYCENRPALAAGNTIVIKPSEEASASCLEFANLFKLAGFPDGVINFVTGFGNEIGESLASNPKISLVAFTGGPVGGQKVYTSASSL</sequence>
<dbReference type="InterPro" id="IPR015590">
    <property type="entry name" value="Aldehyde_DH_dom"/>
</dbReference>
<evidence type="ECO:0000313" key="5">
    <source>
        <dbReference type="Proteomes" id="UP000249910"/>
    </source>
</evidence>
<dbReference type="SUPFAM" id="SSF53720">
    <property type="entry name" value="ALDH-like"/>
    <property type="match status" value="1"/>
</dbReference>
<protein>
    <recommendedName>
        <fullName evidence="3">Aldehyde dehydrogenase domain-containing protein</fullName>
    </recommendedName>
</protein>
<evidence type="ECO:0000313" key="4">
    <source>
        <dbReference type="EMBL" id="ASG68671.1"/>
    </source>
</evidence>
<dbReference type="Gene3D" id="3.40.605.10">
    <property type="entry name" value="Aldehyde Dehydrogenase, Chain A, domain 1"/>
    <property type="match status" value="1"/>
</dbReference>
<evidence type="ECO:0000256" key="1">
    <source>
        <dbReference type="ARBA" id="ARBA00009986"/>
    </source>
</evidence>
<dbReference type="PANTHER" id="PTHR42804:SF1">
    <property type="entry name" value="ALDEHYDE DEHYDROGENASE-RELATED"/>
    <property type="match status" value="1"/>
</dbReference>
<keyword evidence="5" id="KW-1185">Reference proteome</keyword>
<accession>A0ABM6M1G5</accession>
<feature type="domain" description="Aldehyde dehydrogenase" evidence="3">
    <location>
        <begin position="13"/>
        <end position="91"/>
    </location>
</feature>
<dbReference type="InterPro" id="IPR016162">
    <property type="entry name" value="Ald_DH_N"/>
</dbReference>
<name>A0ABM6M1G5_9GAMM</name>
<dbReference type="Pfam" id="PF00171">
    <property type="entry name" value="Aldedh"/>
    <property type="match status" value="1"/>
</dbReference>
<keyword evidence="2" id="KW-0560">Oxidoreductase</keyword>
<organism evidence="4 5">
    <name type="scientific">Francisella halioticida</name>
    <dbReference type="NCBI Taxonomy" id="549298"/>
    <lineage>
        <taxon>Bacteria</taxon>
        <taxon>Pseudomonadati</taxon>
        <taxon>Pseudomonadota</taxon>
        <taxon>Gammaproteobacteria</taxon>
        <taxon>Thiotrichales</taxon>
        <taxon>Francisellaceae</taxon>
        <taxon>Francisella</taxon>
    </lineage>
</organism>
<comment type="similarity">
    <text evidence="1">Belongs to the aldehyde dehydrogenase family.</text>
</comment>
<evidence type="ECO:0000256" key="2">
    <source>
        <dbReference type="ARBA" id="ARBA00023002"/>
    </source>
</evidence>
<gene>
    <name evidence="4" type="ORF">CDV26_09965</name>
</gene>
<dbReference type="PANTHER" id="PTHR42804">
    <property type="entry name" value="ALDEHYDE DEHYDROGENASE"/>
    <property type="match status" value="1"/>
</dbReference>
<dbReference type="Proteomes" id="UP000249910">
    <property type="component" value="Chromosome"/>
</dbReference>
<dbReference type="EMBL" id="CP022132">
    <property type="protein sequence ID" value="ASG68671.1"/>
    <property type="molecule type" value="Genomic_DNA"/>
</dbReference>